<dbReference type="PANTHER" id="PTHR12526">
    <property type="entry name" value="GLYCOSYLTRANSFERASE"/>
    <property type="match status" value="1"/>
</dbReference>
<dbReference type="Gene3D" id="3.40.50.2000">
    <property type="entry name" value="Glycogen Phosphorylase B"/>
    <property type="match status" value="2"/>
</dbReference>
<protein>
    <submittedName>
        <fullName evidence="1">D-inositol 3-phosphate glycosyltransferase</fullName>
        <ecNumber evidence="1">2.4.1.250</ecNumber>
    </submittedName>
</protein>
<dbReference type="EC" id="2.4.1.250" evidence="1"/>
<dbReference type="AlphaFoldDB" id="A0A7M1WMH9"/>
<dbReference type="GO" id="GO:0102710">
    <property type="term" value="F:D-inositol-3-phosphate glycosyltransferase activity"/>
    <property type="evidence" value="ECO:0007669"/>
    <property type="project" value="UniProtKB-EC"/>
</dbReference>
<proteinExistence type="predicted"/>
<gene>
    <name evidence="1" type="primary">mshA_1</name>
    <name evidence="1" type="ORF">VP238_00011</name>
</gene>
<name>A0A7M1WMH9_VIBPH</name>
<dbReference type="Pfam" id="PF13692">
    <property type="entry name" value="Glyco_trans_1_4"/>
    <property type="match status" value="1"/>
</dbReference>
<accession>A0A7M1WMH9</accession>
<sequence length="411" mass="46279">MKVLHICYSDLEGGAARAAFRLHKAQRKQGMDSQMLVINKISDDPYVHAVSGRRRNWTKITSLFSRLILRAQRTPNTVHHSLNLFPSGLLKDIERISPSVVNLHWLGGEMLSIGELRKISQPIVWTLHDMWAFSGAEHYDDDKPSERYITGYSKESRNPQHKGLDLDKWVYKNKKKAWSKKTIHLVSPSNWLSDCCRASDLLSSMPTKVISNCIDHQKYRPIAQDLAREALGLPLGKRLLLFGAMSSTADPRKGYHLLLPALKHLAERGEAQNIELIVFGASRGDAQDVTGIKTHYMGRLHDDISLCLLYNAADIFIAPSLQDNLPNTLVESLACGTPCIAFDIGGMKDLIVDRSFGYLLDEVNPKKLSECLSHTSSRGVLDKNKIHELSRDIRDDAVIASEYLRLYEDVI</sequence>
<reference evidence="1" key="1">
    <citation type="submission" date="2020-08" db="EMBL/GenBank/DDBJ databases">
        <title>Genetic structure, function and evolution of capsule biosynthesis loci in Vibrio parahaemolyticus.</title>
        <authorList>
            <person name="Li L."/>
            <person name="Bian S."/>
        </authorList>
    </citation>
    <scope>NUCLEOTIDE SEQUENCE</scope>
    <source>
        <strain evidence="1">VP238</strain>
    </source>
</reference>
<dbReference type="EMBL" id="MT898369">
    <property type="protein sequence ID" value="QOS28239.1"/>
    <property type="molecule type" value="Genomic_DNA"/>
</dbReference>
<keyword evidence="1" id="KW-0328">Glycosyltransferase</keyword>
<evidence type="ECO:0000313" key="1">
    <source>
        <dbReference type="EMBL" id="QOS28239.1"/>
    </source>
</evidence>
<organism evidence="1">
    <name type="scientific">Vibrio parahaemolyticus</name>
    <dbReference type="NCBI Taxonomy" id="670"/>
    <lineage>
        <taxon>Bacteria</taxon>
        <taxon>Pseudomonadati</taxon>
        <taxon>Pseudomonadota</taxon>
        <taxon>Gammaproteobacteria</taxon>
        <taxon>Vibrionales</taxon>
        <taxon>Vibrionaceae</taxon>
        <taxon>Vibrio</taxon>
    </lineage>
</organism>
<keyword evidence="1" id="KW-0808">Transferase</keyword>
<dbReference type="SUPFAM" id="SSF53756">
    <property type="entry name" value="UDP-Glycosyltransferase/glycogen phosphorylase"/>
    <property type="match status" value="1"/>
</dbReference>